<dbReference type="AlphaFoldDB" id="A0A8J7DXB3"/>
<gene>
    <name evidence="3" type="ORF">IQ249_13805</name>
</gene>
<feature type="chain" id="PRO_5035186424" evidence="1">
    <location>
        <begin position="27"/>
        <end position="144"/>
    </location>
</feature>
<reference evidence="3" key="1">
    <citation type="submission" date="2020-10" db="EMBL/GenBank/DDBJ databases">
        <authorList>
            <person name="Castelo-Branco R."/>
            <person name="Eusebio N."/>
            <person name="Adriana R."/>
            <person name="Vieira A."/>
            <person name="Brugerolle De Fraissinette N."/>
            <person name="Rezende De Castro R."/>
            <person name="Schneider M.P."/>
            <person name="Vasconcelos V."/>
            <person name="Leao P.N."/>
        </authorList>
    </citation>
    <scope>NUCLEOTIDE SEQUENCE</scope>
    <source>
        <strain evidence="3">LEGE 07157</strain>
    </source>
</reference>
<keyword evidence="4" id="KW-1185">Reference proteome</keyword>
<dbReference type="Pfam" id="PF10517">
    <property type="entry name" value="DM13"/>
    <property type="match status" value="1"/>
</dbReference>
<organism evidence="3 4">
    <name type="scientific">Lusitaniella coriacea LEGE 07157</name>
    <dbReference type="NCBI Taxonomy" id="945747"/>
    <lineage>
        <taxon>Bacteria</taxon>
        <taxon>Bacillati</taxon>
        <taxon>Cyanobacteriota</taxon>
        <taxon>Cyanophyceae</taxon>
        <taxon>Spirulinales</taxon>
        <taxon>Lusitaniellaceae</taxon>
        <taxon>Lusitaniella</taxon>
    </lineage>
</organism>
<accession>A0A8J7DXB3</accession>
<dbReference type="PROSITE" id="PS51549">
    <property type="entry name" value="DM13"/>
    <property type="match status" value="1"/>
</dbReference>
<protein>
    <submittedName>
        <fullName evidence="3">DM13 domain-containing protein</fullName>
    </submittedName>
</protein>
<dbReference type="InterPro" id="IPR019545">
    <property type="entry name" value="DM13_domain"/>
</dbReference>
<feature type="signal peptide" evidence="1">
    <location>
        <begin position="1"/>
        <end position="26"/>
    </location>
</feature>
<dbReference type="Proteomes" id="UP000654482">
    <property type="component" value="Unassembled WGS sequence"/>
</dbReference>
<comment type="caution">
    <text evidence="3">The sequence shown here is derived from an EMBL/GenBank/DDBJ whole genome shotgun (WGS) entry which is preliminary data.</text>
</comment>
<evidence type="ECO:0000256" key="1">
    <source>
        <dbReference type="SAM" id="SignalP"/>
    </source>
</evidence>
<keyword evidence="1" id="KW-0732">Signal</keyword>
<name>A0A8J7DXB3_9CYAN</name>
<dbReference type="EMBL" id="JADEWZ010000019">
    <property type="protein sequence ID" value="MBE9116976.1"/>
    <property type="molecule type" value="Genomic_DNA"/>
</dbReference>
<feature type="domain" description="DM13" evidence="2">
    <location>
        <begin position="40"/>
        <end position="144"/>
    </location>
</feature>
<evidence type="ECO:0000313" key="4">
    <source>
        <dbReference type="Proteomes" id="UP000654482"/>
    </source>
</evidence>
<evidence type="ECO:0000313" key="3">
    <source>
        <dbReference type="EMBL" id="MBE9116976.1"/>
    </source>
</evidence>
<evidence type="ECO:0000259" key="2">
    <source>
        <dbReference type="PROSITE" id="PS51549"/>
    </source>
</evidence>
<sequence>MKFKSLTAVSLASVLVLGSAIIPAQASPSLQLVAQATAPNSFVTVEQDHPTTGTARIVTENGQRYLEFDRQFDTARGPDVKVILYRGSTVPVNVSESDYITLAALKGFSGAQRYAIPNSVNLDDFQAVGIWCKKFNVTFGYASL</sequence>
<proteinExistence type="predicted"/>
<dbReference type="RefSeq" id="WP_194030068.1">
    <property type="nucleotide sequence ID" value="NZ_JADEWZ010000019.1"/>
</dbReference>